<dbReference type="OrthoDB" id="5054at2"/>
<keyword evidence="7" id="KW-0378">Hydrolase</keyword>
<sequence>MDSIISVLADNLPWVWVGITIICVLIESLTLSLTTIWFGISAFVMVFLAFTPLPFPAQLFIFVALALVLLIFTRPVVKQKLNQKKIATNYERIIGQIAVVTKKITALDKGSVKINGMEWTAAVKEDITLEEGSKCIVEEIAGVTAYVKQI</sequence>
<comment type="subcellular location">
    <subcellularLocation>
        <location evidence="1">Membrane</location>
        <topology evidence="1">Multi-pass membrane protein</topology>
    </subcellularLocation>
</comment>
<dbReference type="Gene3D" id="2.40.50.140">
    <property type="entry name" value="Nucleic acid-binding proteins"/>
    <property type="match status" value="1"/>
</dbReference>
<dbReference type="EMBL" id="FOFU01000003">
    <property type="protein sequence ID" value="SEQ31502.1"/>
    <property type="molecule type" value="Genomic_DNA"/>
</dbReference>
<dbReference type="eggNOG" id="COG1585">
    <property type="taxonomic scope" value="Bacteria"/>
</dbReference>
<gene>
    <name evidence="7" type="ORF">SAMN04487977_103351</name>
</gene>
<feature type="transmembrane region" description="Helical" evidence="5">
    <location>
        <begin position="12"/>
        <end position="29"/>
    </location>
</feature>
<dbReference type="Pfam" id="PF01957">
    <property type="entry name" value="NfeD"/>
    <property type="match status" value="1"/>
</dbReference>
<reference evidence="7 8" key="1">
    <citation type="submission" date="2016-10" db="EMBL/GenBank/DDBJ databases">
        <authorList>
            <person name="de Groot N.N."/>
        </authorList>
    </citation>
    <scope>NUCLEOTIDE SEQUENCE [LARGE SCALE GENOMIC DNA]</scope>
    <source>
        <strain evidence="7 8">B25</strain>
    </source>
</reference>
<dbReference type="PANTHER" id="PTHR33507">
    <property type="entry name" value="INNER MEMBRANE PROTEIN YBBJ"/>
    <property type="match status" value="1"/>
</dbReference>
<dbReference type="InterPro" id="IPR002810">
    <property type="entry name" value="NfeD-like_C"/>
</dbReference>
<evidence type="ECO:0000313" key="7">
    <source>
        <dbReference type="EMBL" id="SEQ31502.1"/>
    </source>
</evidence>
<evidence type="ECO:0000259" key="6">
    <source>
        <dbReference type="Pfam" id="PF01957"/>
    </source>
</evidence>
<keyword evidence="2 5" id="KW-0812">Transmembrane</keyword>
<dbReference type="AlphaFoldDB" id="A0A1H9F0M7"/>
<dbReference type="SUPFAM" id="SSF141322">
    <property type="entry name" value="NfeD domain-like"/>
    <property type="match status" value="1"/>
</dbReference>
<feature type="domain" description="NfeD-like C-terminal" evidence="6">
    <location>
        <begin position="91"/>
        <end position="148"/>
    </location>
</feature>
<proteinExistence type="predicted"/>
<name>A0A1H9F0M7_9SPIR</name>
<organism evidence="7 8">
    <name type="scientific">Treponema bryantii</name>
    <dbReference type="NCBI Taxonomy" id="163"/>
    <lineage>
        <taxon>Bacteria</taxon>
        <taxon>Pseudomonadati</taxon>
        <taxon>Spirochaetota</taxon>
        <taxon>Spirochaetia</taxon>
        <taxon>Spirochaetales</taxon>
        <taxon>Treponemataceae</taxon>
        <taxon>Treponema</taxon>
    </lineage>
</organism>
<keyword evidence="3 5" id="KW-1133">Transmembrane helix</keyword>
<evidence type="ECO:0000256" key="1">
    <source>
        <dbReference type="ARBA" id="ARBA00004141"/>
    </source>
</evidence>
<dbReference type="Proteomes" id="UP000182360">
    <property type="component" value="Unassembled WGS sequence"/>
</dbReference>
<dbReference type="InterPro" id="IPR012340">
    <property type="entry name" value="NA-bd_OB-fold"/>
</dbReference>
<keyword evidence="4 5" id="KW-0472">Membrane</keyword>
<dbReference type="GO" id="GO:0008233">
    <property type="term" value="F:peptidase activity"/>
    <property type="evidence" value="ECO:0007669"/>
    <property type="project" value="UniProtKB-KW"/>
</dbReference>
<dbReference type="GO" id="GO:0006508">
    <property type="term" value="P:proteolysis"/>
    <property type="evidence" value="ECO:0007669"/>
    <property type="project" value="UniProtKB-KW"/>
</dbReference>
<evidence type="ECO:0000313" key="8">
    <source>
        <dbReference type="Proteomes" id="UP000182360"/>
    </source>
</evidence>
<dbReference type="PANTHER" id="PTHR33507:SF3">
    <property type="entry name" value="INNER MEMBRANE PROTEIN YBBJ"/>
    <property type="match status" value="1"/>
</dbReference>
<feature type="transmembrane region" description="Helical" evidence="5">
    <location>
        <begin position="59"/>
        <end position="77"/>
    </location>
</feature>
<keyword evidence="8" id="KW-1185">Reference proteome</keyword>
<keyword evidence="7" id="KW-0645">Protease</keyword>
<feature type="transmembrane region" description="Helical" evidence="5">
    <location>
        <begin position="36"/>
        <end position="53"/>
    </location>
</feature>
<dbReference type="InterPro" id="IPR052165">
    <property type="entry name" value="Membrane_assoc_protease"/>
</dbReference>
<dbReference type="GO" id="GO:0005886">
    <property type="term" value="C:plasma membrane"/>
    <property type="evidence" value="ECO:0007669"/>
    <property type="project" value="TreeGrafter"/>
</dbReference>
<evidence type="ECO:0000256" key="2">
    <source>
        <dbReference type="ARBA" id="ARBA00022692"/>
    </source>
</evidence>
<evidence type="ECO:0000256" key="4">
    <source>
        <dbReference type="ARBA" id="ARBA00023136"/>
    </source>
</evidence>
<protein>
    <submittedName>
        <fullName evidence="7">Membrane protein implicated in regulation of membrane protease activity</fullName>
    </submittedName>
</protein>
<evidence type="ECO:0000256" key="5">
    <source>
        <dbReference type="SAM" id="Phobius"/>
    </source>
</evidence>
<dbReference type="RefSeq" id="WP_074642687.1">
    <property type="nucleotide sequence ID" value="NZ_FOFU01000003.1"/>
</dbReference>
<accession>A0A1H9F0M7</accession>
<evidence type="ECO:0000256" key="3">
    <source>
        <dbReference type="ARBA" id="ARBA00022989"/>
    </source>
</evidence>
<dbReference type="STRING" id="163.SAMN04487775_1184"/>